<dbReference type="KEGG" id="mts:MTES_0172"/>
<sequence>MGSNRRYARHYDRLMDQRILAQTAATAGPLQTLSPAELELDSEPVTIDPQPKPVRAWVRFGATPLRVDAEACRWTSRAVGIRFTVGQEQLQAWVWNSAVSERSPSTSTTA</sequence>
<evidence type="ECO:0000313" key="1">
    <source>
        <dbReference type="EMBL" id="BAJ73136.1"/>
    </source>
</evidence>
<protein>
    <submittedName>
        <fullName evidence="1">Phenylalanyl-tRNA synthetase beta subunit</fullName>
    </submittedName>
</protein>
<evidence type="ECO:0000313" key="2">
    <source>
        <dbReference type="Proteomes" id="UP000008975"/>
    </source>
</evidence>
<dbReference type="eggNOG" id="ENOG50342H4">
    <property type="taxonomic scope" value="Bacteria"/>
</dbReference>
<accession>E8N8S7</accession>
<proteinExistence type="predicted"/>
<gene>
    <name evidence="1" type="ordered locus">MTES_0172</name>
</gene>
<dbReference type="Proteomes" id="UP000008975">
    <property type="component" value="Chromosome"/>
</dbReference>
<dbReference type="HOGENOM" id="CLU_173035_0_0_11"/>
<dbReference type="EMBL" id="AP012052">
    <property type="protein sequence ID" value="BAJ73136.1"/>
    <property type="molecule type" value="Genomic_DNA"/>
</dbReference>
<organism evidence="1 2">
    <name type="scientific">Microbacterium testaceum (strain StLB037)</name>
    <dbReference type="NCBI Taxonomy" id="979556"/>
    <lineage>
        <taxon>Bacteria</taxon>
        <taxon>Bacillati</taxon>
        <taxon>Actinomycetota</taxon>
        <taxon>Actinomycetes</taxon>
        <taxon>Micrococcales</taxon>
        <taxon>Microbacteriaceae</taxon>
        <taxon>Microbacterium</taxon>
    </lineage>
</organism>
<name>E8N8S7_MICTS</name>
<reference key="2">
    <citation type="submission" date="2011-02" db="EMBL/GenBank/DDBJ databases">
        <title>Genome sequence of Microbacterium testaceum StLB037.</title>
        <authorList>
            <person name="Morohoshi T."/>
            <person name="Wang W.Z."/>
            <person name="Someya N."/>
            <person name="Ikeda T."/>
        </authorList>
    </citation>
    <scope>NUCLEOTIDE SEQUENCE</scope>
    <source>
        <strain>StLB037</strain>
    </source>
</reference>
<reference evidence="1 2" key="1">
    <citation type="journal article" date="2011" name="J. Bacteriol.">
        <title>Genome sequence of Microbacterium testaceum StLB037, an N-acylhomoserine lactone-degrading bacterium isolated from potato leaves.</title>
        <authorList>
            <person name="Morohoshi T."/>
            <person name="Wang W.-Z."/>
            <person name="Someya N."/>
            <person name="Ikeda T."/>
        </authorList>
    </citation>
    <scope>NUCLEOTIDE SEQUENCE [LARGE SCALE GENOMIC DNA]</scope>
    <source>
        <strain evidence="1 2">StLB037</strain>
    </source>
</reference>
<dbReference type="AlphaFoldDB" id="E8N8S7"/>
<dbReference type="OrthoDB" id="4943146at2"/>